<keyword evidence="3 5" id="KW-0378">Hydrolase</keyword>
<dbReference type="CDD" id="cd01310">
    <property type="entry name" value="TatD_DNAse"/>
    <property type="match status" value="1"/>
</dbReference>
<dbReference type="Gene3D" id="3.20.20.140">
    <property type="entry name" value="Metal-dependent hydrolases"/>
    <property type="match status" value="1"/>
</dbReference>
<reference evidence="5 6" key="1">
    <citation type="submission" date="2020-02" db="EMBL/GenBank/DDBJ databases">
        <title>Pelistega sp. NLN82 were isolated from wild rodents of the Hainan Island.</title>
        <authorList>
            <person name="Niu N."/>
            <person name="Zhou J."/>
        </authorList>
    </citation>
    <scope>NUCLEOTIDE SEQUENCE [LARGE SCALE GENOMIC DNA]</scope>
    <source>
        <strain evidence="5 6">NLN82</strain>
    </source>
</reference>
<keyword evidence="6" id="KW-1185">Reference proteome</keyword>
<feature type="binding site" evidence="4">
    <location>
        <position position="8"/>
    </location>
    <ligand>
        <name>a divalent metal cation</name>
        <dbReference type="ChEBI" id="CHEBI:60240"/>
        <label>1</label>
    </ligand>
</feature>
<feature type="binding site" evidence="4">
    <location>
        <position position="138"/>
    </location>
    <ligand>
        <name>a divalent metal cation</name>
        <dbReference type="ChEBI" id="CHEBI:60240"/>
        <label>2</label>
    </ligand>
</feature>
<proteinExistence type="inferred from homology"/>
<evidence type="ECO:0000256" key="4">
    <source>
        <dbReference type="PIRSR" id="PIRSR005902-1"/>
    </source>
</evidence>
<dbReference type="AlphaFoldDB" id="A0A6L9Y4L9"/>
<dbReference type="PROSITE" id="PS01137">
    <property type="entry name" value="TATD_1"/>
    <property type="match status" value="1"/>
</dbReference>
<protein>
    <submittedName>
        <fullName evidence="5">TatD family hydrolase</fullName>
    </submittedName>
</protein>
<dbReference type="InterPro" id="IPR001130">
    <property type="entry name" value="TatD-like"/>
</dbReference>
<dbReference type="InterPro" id="IPR018228">
    <property type="entry name" value="DNase_TatD-rel_CS"/>
</dbReference>
<accession>A0A6L9Y4L9</accession>
<dbReference type="EMBL" id="JAAGYR010000005">
    <property type="protein sequence ID" value="NEN75410.1"/>
    <property type="molecule type" value="Genomic_DNA"/>
</dbReference>
<evidence type="ECO:0000256" key="2">
    <source>
        <dbReference type="ARBA" id="ARBA00022723"/>
    </source>
</evidence>
<dbReference type="RefSeq" id="WP_163764086.1">
    <property type="nucleotide sequence ID" value="NZ_JAAGYR010000005.1"/>
</dbReference>
<name>A0A6L9Y4L9_9BURK</name>
<sequence>MLIDTHCHLDAPEFDMDRMAVIEKSLNNGVTGIIIPAVMKKNLDIVKALAAQFKGGYYALGIHPMYVRYAKDEDLADVELAIQSALDNEDIRLVAIGEIGLDFFVPEISTGIERERQLFFYKEQLKMAKKYQLPVLLHVRRSQDMVLKYLRQLNIRGGIAHAFNGSEQQAKAFIEQGFCLGFGGTMTFTRSLQIRRLVTQIDMQSIVLETDAPDIPPAWLSGDNRRNSPENLPRIAQVLADLRGMSLDDIQKITTQNALRIMPRMQLSYVQ</sequence>
<dbReference type="FunFam" id="3.20.20.140:FF:000005">
    <property type="entry name" value="TatD family hydrolase"/>
    <property type="match status" value="1"/>
</dbReference>
<evidence type="ECO:0000256" key="1">
    <source>
        <dbReference type="ARBA" id="ARBA00009275"/>
    </source>
</evidence>
<dbReference type="GO" id="GO:0016788">
    <property type="term" value="F:hydrolase activity, acting on ester bonds"/>
    <property type="evidence" value="ECO:0007669"/>
    <property type="project" value="InterPro"/>
</dbReference>
<dbReference type="SUPFAM" id="SSF51556">
    <property type="entry name" value="Metallo-dependent hydrolases"/>
    <property type="match status" value="1"/>
</dbReference>
<dbReference type="PROSITE" id="PS01091">
    <property type="entry name" value="TATD_3"/>
    <property type="match status" value="1"/>
</dbReference>
<dbReference type="Pfam" id="PF01026">
    <property type="entry name" value="TatD_DNase"/>
    <property type="match status" value="1"/>
</dbReference>
<gene>
    <name evidence="5" type="ORF">F9B74_03595</name>
</gene>
<evidence type="ECO:0000256" key="3">
    <source>
        <dbReference type="ARBA" id="ARBA00022801"/>
    </source>
</evidence>
<dbReference type="PANTHER" id="PTHR46124:SF2">
    <property type="entry name" value="D-AMINOACYL-TRNA DEACYLASE"/>
    <property type="match status" value="1"/>
</dbReference>
<keyword evidence="2 4" id="KW-0479">Metal-binding</keyword>
<feature type="binding site" evidence="4">
    <location>
        <position position="98"/>
    </location>
    <ligand>
        <name>a divalent metal cation</name>
        <dbReference type="ChEBI" id="CHEBI:60240"/>
        <label>1</label>
    </ligand>
</feature>
<evidence type="ECO:0000313" key="6">
    <source>
        <dbReference type="Proteomes" id="UP000477651"/>
    </source>
</evidence>
<dbReference type="PANTHER" id="PTHR46124">
    <property type="entry name" value="D-AMINOACYL-TRNA DEACYLASE"/>
    <property type="match status" value="1"/>
</dbReference>
<organism evidence="5 6">
    <name type="scientific">Pelistega ratti</name>
    <dbReference type="NCBI Taxonomy" id="2652177"/>
    <lineage>
        <taxon>Bacteria</taxon>
        <taxon>Pseudomonadati</taxon>
        <taxon>Pseudomonadota</taxon>
        <taxon>Betaproteobacteria</taxon>
        <taxon>Burkholderiales</taxon>
        <taxon>Alcaligenaceae</taxon>
        <taxon>Pelistega</taxon>
    </lineage>
</organism>
<feature type="binding site" evidence="4">
    <location>
        <position position="211"/>
    </location>
    <ligand>
        <name>a divalent metal cation</name>
        <dbReference type="ChEBI" id="CHEBI:60240"/>
        <label>1</label>
    </ligand>
</feature>
<dbReference type="PIRSF" id="PIRSF005902">
    <property type="entry name" value="DNase_TatD"/>
    <property type="match status" value="1"/>
</dbReference>
<evidence type="ECO:0000313" key="5">
    <source>
        <dbReference type="EMBL" id="NEN75410.1"/>
    </source>
</evidence>
<dbReference type="Proteomes" id="UP000477651">
    <property type="component" value="Unassembled WGS sequence"/>
</dbReference>
<comment type="similarity">
    <text evidence="1">Belongs to the metallo-dependent hydrolases superfamily. TatD-type hydrolase family.</text>
</comment>
<dbReference type="InterPro" id="IPR032466">
    <property type="entry name" value="Metal_Hydrolase"/>
</dbReference>
<dbReference type="GO" id="GO:0046872">
    <property type="term" value="F:metal ion binding"/>
    <property type="evidence" value="ECO:0007669"/>
    <property type="project" value="UniProtKB-KW"/>
</dbReference>
<feature type="binding site" evidence="4">
    <location>
        <position position="161"/>
    </location>
    <ligand>
        <name>a divalent metal cation</name>
        <dbReference type="ChEBI" id="CHEBI:60240"/>
        <label>2</label>
    </ligand>
</feature>
<feature type="binding site" evidence="4">
    <location>
        <position position="6"/>
    </location>
    <ligand>
        <name>a divalent metal cation</name>
        <dbReference type="ChEBI" id="CHEBI:60240"/>
        <label>1</label>
    </ligand>
</feature>
<comment type="caution">
    <text evidence="5">The sequence shown here is derived from an EMBL/GenBank/DDBJ whole genome shotgun (WGS) entry which is preliminary data.</text>
</comment>